<accession>A0A6J4S4J8</accession>
<dbReference type="Pfam" id="PF00563">
    <property type="entry name" value="EAL"/>
    <property type="match status" value="1"/>
</dbReference>
<evidence type="ECO:0000259" key="3">
    <source>
        <dbReference type="PROSITE" id="PS50113"/>
    </source>
</evidence>
<dbReference type="InterPro" id="IPR043128">
    <property type="entry name" value="Rev_trsase/Diguanyl_cyclase"/>
</dbReference>
<dbReference type="CDD" id="cd00130">
    <property type="entry name" value="PAS"/>
    <property type="match status" value="2"/>
</dbReference>
<dbReference type="PANTHER" id="PTHR44757:SF2">
    <property type="entry name" value="BIOFILM ARCHITECTURE MAINTENANCE PROTEIN MBAA"/>
    <property type="match status" value="1"/>
</dbReference>
<dbReference type="InterPro" id="IPR001610">
    <property type="entry name" value="PAC"/>
</dbReference>
<dbReference type="Gene3D" id="3.30.70.270">
    <property type="match status" value="1"/>
</dbReference>
<feature type="domain" description="GGDEF" evidence="5">
    <location>
        <begin position="307"/>
        <end position="442"/>
    </location>
</feature>
<dbReference type="Pfam" id="PF00990">
    <property type="entry name" value="GGDEF"/>
    <property type="match status" value="1"/>
</dbReference>
<dbReference type="SMART" id="SM00086">
    <property type="entry name" value="PAC"/>
    <property type="match status" value="2"/>
</dbReference>
<dbReference type="PROSITE" id="PS50112">
    <property type="entry name" value="PAS"/>
    <property type="match status" value="2"/>
</dbReference>
<feature type="region of interest" description="Disordered" evidence="1">
    <location>
        <begin position="111"/>
        <end position="137"/>
    </location>
</feature>
<proteinExistence type="predicted"/>
<dbReference type="PROSITE" id="PS50887">
    <property type="entry name" value="GGDEF"/>
    <property type="match status" value="1"/>
</dbReference>
<dbReference type="AlphaFoldDB" id="A0A6J4S4J8"/>
<reference evidence="6" key="1">
    <citation type="submission" date="2020-02" db="EMBL/GenBank/DDBJ databases">
        <authorList>
            <person name="Meier V. D."/>
        </authorList>
    </citation>
    <scope>NUCLEOTIDE SEQUENCE</scope>
    <source>
        <strain evidence="6">AVDCRST_MAG65</strain>
    </source>
</reference>
<dbReference type="Gene3D" id="3.20.20.450">
    <property type="entry name" value="EAL domain"/>
    <property type="match status" value="1"/>
</dbReference>
<organism evidence="6">
    <name type="scientific">uncultured Solirubrobacteraceae bacterium</name>
    <dbReference type="NCBI Taxonomy" id="1162706"/>
    <lineage>
        <taxon>Bacteria</taxon>
        <taxon>Bacillati</taxon>
        <taxon>Actinomycetota</taxon>
        <taxon>Thermoleophilia</taxon>
        <taxon>Solirubrobacterales</taxon>
        <taxon>Solirubrobacteraceae</taxon>
        <taxon>environmental samples</taxon>
    </lineage>
</organism>
<feature type="domain" description="EAL" evidence="4">
    <location>
        <begin position="449"/>
        <end position="704"/>
    </location>
</feature>
<feature type="domain" description="PAS" evidence="2">
    <location>
        <begin position="15"/>
        <end position="69"/>
    </location>
</feature>
<dbReference type="CDD" id="cd01948">
    <property type="entry name" value="EAL"/>
    <property type="match status" value="1"/>
</dbReference>
<evidence type="ECO:0000313" key="6">
    <source>
        <dbReference type="EMBL" id="CAA9483374.1"/>
    </source>
</evidence>
<dbReference type="InterPro" id="IPR000700">
    <property type="entry name" value="PAS-assoc_C"/>
</dbReference>
<sequence>MSPAVLASNGDEATFTLDAGGRISRWNAGAEALYGFSAREVVGRHPTMLVPPELDFERDEHVREVLAGRGVQRYETERMRKDGSRVDVAITLSPLRDAGGRIVGASADVRETDGSRHGEPAGVLAASGGASTAHRERSQRRLAEAQERFRIAFLHAPNGIALLSTAPGSEGCFLDANPALGRQLGYAADELVGRCLLDFLHPETEAGEPEALAALLEATEADARAERRFLRGDGRDVWLQIGASVVRDDAGRPLYAVAHLQDVTDARRHEAELRHLADHDGLTGLVNRRCFNARLETALTDAGAFDRRATVLVIDLDDFKSVNDTYGHAVGDELLRRVAGALRSRVRETDVVARLGGDEFGILLPDVTPEQARGVATELLAAVGREATVPTGDGSVRVTASIGISTLDRATRATGEALLSDADTAMYAAKRSGRDRFASSADSDPRAVGAPRGRRLGAGVQVPARGRLELWEQPQLALAAGAPDRIELLARMRGRRGEAIPAGRFLPLMQRFGRAGDLDAWVLEAAVALIARRQAAGLTGDVEINLDASSVTDERFVESIHATLEAASVDPGTVTFAITAAASISDVASARRLMSSLSRLGCRFALDHFGASAGSLRDLKQLPFDVVKIDGELIAELPERRFDQRAVRAISDIARGSGLLTVAEHVSDDATLELLREYGIDYAQGFHVAMPRPAQLTDGLLAAA</sequence>
<dbReference type="NCBIfam" id="TIGR00254">
    <property type="entry name" value="GGDEF"/>
    <property type="match status" value="1"/>
</dbReference>
<dbReference type="PROSITE" id="PS50883">
    <property type="entry name" value="EAL"/>
    <property type="match status" value="1"/>
</dbReference>
<evidence type="ECO:0000259" key="2">
    <source>
        <dbReference type="PROSITE" id="PS50112"/>
    </source>
</evidence>
<dbReference type="EMBL" id="CADCVL010000261">
    <property type="protein sequence ID" value="CAA9483374.1"/>
    <property type="molecule type" value="Genomic_DNA"/>
</dbReference>
<dbReference type="SUPFAM" id="SSF55785">
    <property type="entry name" value="PYP-like sensor domain (PAS domain)"/>
    <property type="match status" value="2"/>
</dbReference>
<dbReference type="InterPro" id="IPR052155">
    <property type="entry name" value="Biofilm_reg_signaling"/>
</dbReference>
<name>A0A6J4S4J8_9ACTN</name>
<dbReference type="InterPro" id="IPR029787">
    <property type="entry name" value="Nucleotide_cyclase"/>
</dbReference>
<dbReference type="SMART" id="SM00052">
    <property type="entry name" value="EAL"/>
    <property type="match status" value="1"/>
</dbReference>
<dbReference type="InterPro" id="IPR000160">
    <property type="entry name" value="GGDEF_dom"/>
</dbReference>
<dbReference type="FunFam" id="3.30.70.270:FF:000001">
    <property type="entry name" value="Diguanylate cyclase domain protein"/>
    <property type="match status" value="1"/>
</dbReference>
<dbReference type="PROSITE" id="PS50113">
    <property type="entry name" value="PAC"/>
    <property type="match status" value="1"/>
</dbReference>
<dbReference type="SUPFAM" id="SSF55073">
    <property type="entry name" value="Nucleotide cyclase"/>
    <property type="match status" value="1"/>
</dbReference>
<dbReference type="SMART" id="SM00091">
    <property type="entry name" value="PAS"/>
    <property type="match status" value="2"/>
</dbReference>
<evidence type="ECO:0000259" key="5">
    <source>
        <dbReference type="PROSITE" id="PS50887"/>
    </source>
</evidence>
<dbReference type="NCBIfam" id="TIGR00229">
    <property type="entry name" value="sensory_box"/>
    <property type="match status" value="2"/>
</dbReference>
<dbReference type="GO" id="GO:0006355">
    <property type="term" value="P:regulation of DNA-templated transcription"/>
    <property type="evidence" value="ECO:0007669"/>
    <property type="project" value="InterPro"/>
</dbReference>
<dbReference type="CDD" id="cd01949">
    <property type="entry name" value="GGDEF"/>
    <property type="match status" value="1"/>
</dbReference>
<dbReference type="InterPro" id="IPR035965">
    <property type="entry name" value="PAS-like_dom_sf"/>
</dbReference>
<feature type="domain" description="PAS" evidence="2">
    <location>
        <begin position="170"/>
        <end position="219"/>
    </location>
</feature>
<dbReference type="PANTHER" id="PTHR44757">
    <property type="entry name" value="DIGUANYLATE CYCLASE DGCP"/>
    <property type="match status" value="1"/>
</dbReference>
<dbReference type="InterPro" id="IPR001633">
    <property type="entry name" value="EAL_dom"/>
</dbReference>
<gene>
    <name evidence="6" type="ORF">AVDCRST_MAG65-1590</name>
</gene>
<dbReference type="SMART" id="SM00267">
    <property type="entry name" value="GGDEF"/>
    <property type="match status" value="1"/>
</dbReference>
<feature type="domain" description="PAC" evidence="3">
    <location>
        <begin position="223"/>
        <end position="275"/>
    </location>
</feature>
<dbReference type="Gene3D" id="3.30.450.20">
    <property type="entry name" value="PAS domain"/>
    <property type="match status" value="2"/>
</dbReference>
<dbReference type="Pfam" id="PF13426">
    <property type="entry name" value="PAS_9"/>
    <property type="match status" value="1"/>
</dbReference>
<evidence type="ECO:0000259" key="4">
    <source>
        <dbReference type="PROSITE" id="PS50883"/>
    </source>
</evidence>
<dbReference type="InterPro" id="IPR000014">
    <property type="entry name" value="PAS"/>
</dbReference>
<protein>
    <submittedName>
        <fullName evidence="6">Diguanylate cyclase/phosphodiesterase (GGDEF &amp; EAL domains) with PAS/PAC sensor(S)</fullName>
    </submittedName>
</protein>
<dbReference type="InterPro" id="IPR035919">
    <property type="entry name" value="EAL_sf"/>
</dbReference>
<dbReference type="SUPFAM" id="SSF141868">
    <property type="entry name" value="EAL domain-like"/>
    <property type="match status" value="1"/>
</dbReference>
<dbReference type="Pfam" id="PF00989">
    <property type="entry name" value="PAS"/>
    <property type="match status" value="1"/>
</dbReference>
<dbReference type="InterPro" id="IPR013767">
    <property type="entry name" value="PAS_fold"/>
</dbReference>
<evidence type="ECO:0000256" key="1">
    <source>
        <dbReference type="SAM" id="MobiDB-lite"/>
    </source>
</evidence>